<dbReference type="AlphaFoldDB" id="A0A953LIG7"/>
<accession>A0A953LIG7</accession>
<evidence type="ECO:0000313" key="2">
    <source>
        <dbReference type="EMBL" id="MBY6274702.1"/>
    </source>
</evidence>
<dbReference type="GO" id="GO:0009390">
    <property type="term" value="C:dimethyl sulfoxide reductase complex"/>
    <property type="evidence" value="ECO:0007669"/>
    <property type="project" value="TreeGrafter"/>
</dbReference>
<feature type="transmembrane region" description="Helical" evidence="1">
    <location>
        <begin position="220"/>
        <end position="243"/>
    </location>
</feature>
<feature type="transmembrane region" description="Helical" evidence="1">
    <location>
        <begin position="40"/>
        <end position="61"/>
    </location>
</feature>
<feature type="transmembrane region" description="Helical" evidence="1">
    <location>
        <begin position="113"/>
        <end position="138"/>
    </location>
</feature>
<feature type="transmembrane region" description="Helical" evidence="1">
    <location>
        <begin position="179"/>
        <end position="200"/>
    </location>
</feature>
<feature type="transmembrane region" description="Helical" evidence="1">
    <location>
        <begin position="144"/>
        <end position="167"/>
    </location>
</feature>
<feature type="transmembrane region" description="Helical" evidence="1">
    <location>
        <begin position="6"/>
        <end position="28"/>
    </location>
</feature>
<dbReference type="RefSeq" id="WP_273377450.1">
    <property type="nucleotide sequence ID" value="NZ_PIUK01000002.1"/>
</dbReference>
<sequence>METKEFALVLFTVLSQASVGAFILLSWLRLRNRSEAMDAVYRRSIAVLLPIMAVALVASLFHLGRPMLAFTSLRRLATSWLSREIFFSGAFFALLAATVLLEKSAPARKALSALTALAGAVAVFSMGAVYTATVIPAWQGWGTYAAFVGTTVLAGAGLAAGLVAFFGRSVEEAAGDLQQLVGAAIAALILGLVAYPLYLASLGNGGAEAQASLQLLGGPFAGWLALRWALTLAGGAVPLLIAWRRLSAGQKTSGLVYAALVCMVAGELVGRYLFYATGVPMSIG</sequence>
<dbReference type="GO" id="GO:0019645">
    <property type="term" value="P:anaerobic electron transport chain"/>
    <property type="evidence" value="ECO:0007669"/>
    <property type="project" value="InterPro"/>
</dbReference>
<proteinExistence type="predicted"/>
<dbReference type="PANTHER" id="PTHR38095:SF2">
    <property type="entry name" value="ANAEROBIC DIMETHYL SULFOXIDE REDUCTASE CHAIN C"/>
    <property type="match status" value="1"/>
</dbReference>
<evidence type="ECO:0000313" key="3">
    <source>
        <dbReference type="Proteomes" id="UP000732377"/>
    </source>
</evidence>
<dbReference type="GO" id="GO:0005886">
    <property type="term" value="C:plasma membrane"/>
    <property type="evidence" value="ECO:0007669"/>
    <property type="project" value="TreeGrafter"/>
</dbReference>
<dbReference type="GO" id="GO:0009389">
    <property type="term" value="F:dimethyl sulfoxide reductase activity"/>
    <property type="evidence" value="ECO:0007669"/>
    <property type="project" value="TreeGrafter"/>
</dbReference>
<name>A0A953LIG7_SYMTR</name>
<comment type="caution">
    <text evidence="2">The sequence shown here is derived from an EMBL/GenBank/DDBJ whole genome shotgun (WGS) entry which is preliminary data.</text>
</comment>
<protein>
    <submittedName>
        <fullName evidence="2">DMSO reductase</fullName>
    </submittedName>
</protein>
<dbReference type="PANTHER" id="PTHR38095">
    <property type="entry name" value="ANAEROBIC DIMETHYL SULFOXIDE REDUCTASE CHAIN YNFH"/>
    <property type="match status" value="1"/>
</dbReference>
<gene>
    <name evidence="2" type="ORF">CWE10_00570</name>
</gene>
<keyword evidence="1" id="KW-0812">Transmembrane</keyword>
<feature type="transmembrane region" description="Helical" evidence="1">
    <location>
        <begin position="81"/>
        <end position="101"/>
    </location>
</feature>
<evidence type="ECO:0000256" key="1">
    <source>
        <dbReference type="SAM" id="Phobius"/>
    </source>
</evidence>
<dbReference type="Pfam" id="PF04976">
    <property type="entry name" value="DmsC"/>
    <property type="match status" value="1"/>
</dbReference>
<dbReference type="EMBL" id="PIUK01000002">
    <property type="protein sequence ID" value="MBY6274702.1"/>
    <property type="molecule type" value="Genomic_DNA"/>
</dbReference>
<organism evidence="2 3">
    <name type="scientific">Symbiobacterium thermophilum</name>
    <dbReference type="NCBI Taxonomy" id="2734"/>
    <lineage>
        <taxon>Bacteria</taxon>
        <taxon>Bacillati</taxon>
        <taxon>Bacillota</taxon>
        <taxon>Clostridia</taxon>
        <taxon>Eubacteriales</taxon>
        <taxon>Symbiobacteriaceae</taxon>
        <taxon>Symbiobacterium</taxon>
    </lineage>
</organism>
<keyword evidence="1" id="KW-1133">Transmembrane helix</keyword>
<dbReference type="Proteomes" id="UP000732377">
    <property type="component" value="Unassembled WGS sequence"/>
</dbReference>
<feature type="transmembrane region" description="Helical" evidence="1">
    <location>
        <begin position="255"/>
        <end position="274"/>
    </location>
</feature>
<keyword evidence="1" id="KW-0472">Membrane</keyword>
<dbReference type="InterPro" id="IPR007059">
    <property type="entry name" value="DmsC"/>
</dbReference>
<reference evidence="2" key="1">
    <citation type="submission" date="2017-11" db="EMBL/GenBank/DDBJ databases">
        <title>Three new genomes from thermophilic consortium.</title>
        <authorList>
            <person name="Quaggio R."/>
            <person name="Amgarten D."/>
            <person name="Setubal J.C."/>
        </authorList>
    </citation>
    <scope>NUCLEOTIDE SEQUENCE</scope>
    <source>
        <strain evidence="2">ZCTH01-B2</strain>
    </source>
</reference>